<gene>
    <name evidence="1" type="ORF">STSU_001785</name>
</gene>
<name>I2NB85_STRT9</name>
<keyword evidence="2" id="KW-1185">Reference proteome</keyword>
<organism evidence="1 2">
    <name type="scientific">Streptomyces tsukubensis (strain DSM 42081 / NBRC 108919 / NRRL 18488 / 9993)</name>
    <dbReference type="NCBI Taxonomy" id="1114943"/>
    <lineage>
        <taxon>Bacteria</taxon>
        <taxon>Bacillati</taxon>
        <taxon>Actinomycetota</taxon>
        <taxon>Actinomycetes</taxon>
        <taxon>Kitasatosporales</taxon>
        <taxon>Streptomycetaceae</taxon>
        <taxon>Streptomyces</taxon>
    </lineage>
</organism>
<reference evidence="1 2" key="1">
    <citation type="journal article" date="2012" name="J. Bacteriol.">
        <title>Draft genome of Streptomyces tsukubaensis NRRL 18488, the producer of the clinically important immunosuppressant tacrolimus (FK506).</title>
        <authorList>
            <person name="Barreiro C."/>
            <person name="Prieto C."/>
            <person name="Sola-Landa A."/>
            <person name="Solera E."/>
            <person name="Martinez-Castro M."/>
            <person name="Perez-Redondo R."/>
            <person name="Garcia-Estrada C."/>
            <person name="Aparicio J.F."/>
            <person name="Fernandez-Martinez L.T."/>
            <person name="Santos-Aberturas J."/>
            <person name="Salehi-Najafabadi Z."/>
            <person name="Rodriguez-Garcia A."/>
            <person name="Tauch A."/>
            <person name="Martin J.F."/>
        </authorList>
    </citation>
    <scope>NUCLEOTIDE SEQUENCE [LARGE SCALE GENOMIC DNA]</scope>
    <source>
        <strain evidence="2">DSM 42081 / NBRC 108919 / NRRL 18488 / 9993</strain>
    </source>
</reference>
<dbReference type="EMBL" id="CP029159">
    <property type="protein sequence ID" value="QKM66077.1"/>
    <property type="molecule type" value="Genomic_DNA"/>
</dbReference>
<dbReference type="RefSeq" id="WP_006344884.1">
    <property type="nucleotide sequence ID" value="NZ_CP029159.1"/>
</dbReference>
<evidence type="ECO:0000313" key="1">
    <source>
        <dbReference type="EMBL" id="QKM66077.1"/>
    </source>
</evidence>
<proteinExistence type="predicted"/>
<dbReference type="AlphaFoldDB" id="I2NB85"/>
<accession>I2NB85</accession>
<dbReference type="Proteomes" id="UP000005940">
    <property type="component" value="Chromosome"/>
</dbReference>
<evidence type="ECO:0000313" key="2">
    <source>
        <dbReference type="Proteomes" id="UP000005940"/>
    </source>
</evidence>
<protein>
    <submittedName>
        <fullName evidence="1">Uncharacterized protein</fullName>
    </submittedName>
</protein>
<sequence>MMELVAGAVAAGLAGGLTETGQRVARGAWGRLASLTARRDAPAEGTEPITDQGEESASPDGAVRAAEPGAWNVVVNGGQGIACGNNITQSNYFR</sequence>